<dbReference type="InterPro" id="IPR033053">
    <property type="entry name" value="Hir3/CABIN1"/>
</dbReference>
<proteinExistence type="predicted"/>
<name>A0A5N5TFC0_9CRUS</name>
<keyword evidence="3" id="KW-0802">TPR repeat</keyword>
<dbReference type="Gene3D" id="1.25.40.10">
    <property type="entry name" value="Tetratricopeptide repeat domain"/>
    <property type="match status" value="1"/>
</dbReference>
<organism evidence="5 6">
    <name type="scientific">Armadillidium nasatum</name>
    <dbReference type="NCBI Taxonomy" id="96803"/>
    <lineage>
        <taxon>Eukaryota</taxon>
        <taxon>Metazoa</taxon>
        <taxon>Ecdysozoa</taxon>
        <taxon>Arthropoda</taxon>
        <taxon>Crustacea</taxon>
        <taxon>Multicrustacea</taxon>
        <taxon>Malacostraca</taxon>
        <taxon>Eumalacostraca</taxon>
        <taxon>Peracarida</taxon>
        <taxon>Isopoda</taxon>
        <taxon>Oniscidea</taxon>
        <taxon>Crinocheta</taxon>
        <taxon>Armadillidiidae</taxon>
        <taxon>Armadillidium</taxon>
    </lineage>
</organism>
<gene>
    <name evidence="5" type="ORF">Anas_06281</name>
</gene>
<feature type="compositionally biased region" description="Polar residues" evidence="4">
    <location>
        <begin position="507"/>
        <end position="516"/>
    </location>
</feature>
<evidence type="ECO:0000256" key="4">
    <source>
        <dbReference type="SAM" id="MobiDB-lite"/>
    </source>
</evidence>
<dbReference type="AlphaFoldDB" id="A0A5N5TFC0"/>
<dbReference type="PANTHER" id="PTHR15502:SF7">
    <property type="entry name" value="CALCINEURIN-BINDING PROTEIN CABIN-1"/>
    <property type="match status" value="1"/>
</dbReference>
<protein>
    <submittedName>
        <fullName evidence="5">Uncharacterized protein</fullName>
    </submittedName>
</protein>
<evidence type="ECO:0000313" key="6">
    <source>
        <dbReference type="Proteomes" id="UP000326759"/>
    </source>
</evidence>
<dbReference type="OrthoDB" id="6376137at2759"/>
<reference evidence="5 6" key="1">
    <citation type="journal article" date="2019" name="PLoS Biol.">
        <title>Sex chromosomes control vertical transmission of feminizing Wolbachia symbionts in an isopod.</title>
        <authorList>
            <person name="Becking T."/>
            <person name="Chebbi M.A."/>
            <person name="Giraud I."/>
            <person name="Moumen B."/>
            <person name="Laverre T."/>
            <person name="Caubet Y."/>
            <person name="Peccoud J."/>
            <person name="Gilbert C."/>
            <person name="Cordaux R."/>
        </authorList>
    </citation>
    <scope>NUCLEOTIDE SEQUENCE [LARGE SCALE GENOMIC DNA]</scope>
    <source>
        <strain evidence="5">ANa2</strain>
        <tissue evidence="5">Whole body excluding digestive tract and cuticle</tissue>
    </source>
</reference>
<dbReference type="GO" id="GO:0031491">
    <property type="term" value="F:nucleosome binding"/>
    <property type="evidence" value="ECO:0007669"/>
    <property type="project" value="TreeGrafter"/>
</dbReference>
<feature type="compositionally biased region" description="Polar residues" evidence="4">
    <location>
        <begin position="536"/>
        <end position="545"/>
    </location>
</feature>
<feature type="compositionally biased region" description="Basic and acidic residues" evidence="4">
    <location>
        <begin position="517"/>
        <end position="535"/>
    </location>
</feature>
<dbReference type="InterPro" id="IPR019734">
    <property type="entry name" value="TPR_rpt"/>
</dbReference>
<dbReference type="GO" id="GO:0006325">
    <property type="term" value="P:chromatin organization"/>
    <property type="evidence" value="ECO:0007669"/>
    <property type="project" value="InterPro"/>
</dbReference>
<keyword evidence="2" id="KW-0539">Nucleus</keyword>
<evidence type="ECO:0000256" key="1">
    <source>
        <dbReference type="ARBA" id="ARBA00004123"/>
    </source>
</evidence>
<dbReference type="PANTHER" id="PTHR15502">
    <property type="entry name" value="CALCINEURIN-BINDING PROTEIN CABIN 1-RELATED"/>
    <property type="match status" value="1"/>
</dbReference>
<comment type="caution">
    <text evidence="5">The sequence shown here is derived from an EMBL/GenBank/DDBJ whole genome shotgun (WGS) entry which is preliminary data.</text>
</comment>
<keyword evidence="6" id="KW-1185">Reference proteome</keyword>
<dbReference type="PROSITE" id="PS50005">
    <property type="entry name" value="TPR"/>
    <property type="match status" value="1"/>
</dbReference>
<dbReference type="SUPFAM" id="SSF48452">
    <property type="entry name" value="TPR-like"/>
    <property type="match status" value="1"/>
</dbReference>
<sequence length="658" mass="74872">AVYLDSTEVTLWQKLGASAIKIKDFQLAIIAFQEGLLINPNHWPCLDQLLSVLFILGLYEDCLCIAITSLQRDPYYVKALAFKDYIFETQPNLKSFAREFFKESDILFGSVSFDKAMGDKFINTCLSLRPHPKSFHSPSPIKLPNLAKNIKNFNWIELIDIFKSTYDQLILEEPKMFVTKLEFRSFIKDLLDIKMRESIKDNLRNNLNSFFKPGRRLCRSLSVNDDSILKQKFDNETSIIEGLPENLKTGLKTVISKRRQTIELGESQESFRINNRRNSAVDSKCQTVVEVETDKLFSSEKTVISASKTEGSEISKICGDNSYKEVSAIEETKTDLNKEKTEYIGDASVLEGTTMKSSKDVINDLAADNSETDMITEQVQSAADQLKDIMEVKTSTKILNLNHSQLGMDEDFYEYFDGGVYEEEDDDDDDDEGEDDDDDEMECDDVTGNLHDDNVDKNDADIQIVSELNITSSKSKVEGKNEDKNANCNNAEKKVVEEAQIVKGDSEVTSLHSHSTVADKERSTKETKESSDVTKETANVLPSQTAAPKKPKRAKRGLERELEQLDYWGRRKAREAKRRRRTLTSKLVGDFEQNEYLTWAHLIRSFIPAALLSQEECSILKEVRDKLNEKNAKESLDGEKSLKDKWESKQSKEFECGN</sequence>
<dbReference type="Proteomes" id="UP000326759">
    <property type="component" value="Unassembled WGS sequence"/>
</dbReference>
<evidence type="ECO:0000256" key="2">
    <source>
        <dbReference type="ARBA" id="ARBA00023242"/>
    </source>
</evidence>
<dbReference type="GO" id="GO:0005634">
    <property type="term" value="C:nucleus"/>
    <property type="evidence" value="ECO:0007669"/>
    <property type="project" value="UniProtKB-SubCell"/>
</dbReference>
<evidence type="ECO:0000313" key="5">
    <source>
        <dbReference type="EMBL" id="KAB7504927.1"/>
    </source>
</evidence>
<evidence type="ECO:0000256" key="3">
    <source>
        <dbReference type="PROSITE-ProRule" id="PRU00339"/>
    </source>
</evidence>
<feature type="repeat" description="TPR" evidence="3">
    <location>
        <begin position="9"/>
        <end position="42"/>
    </location>
</feature>
<dbReference type="EMBL" id="SEYY01002096">
    <property type="protein sequence ID" value="KAB7504927.1"/>
    <property type="molecule type" value="Genomic_DNA"/>
</dbReference>
<feature type="non-terminal residue" evidence="5">
    <location>
        <position position="1"/>
    </location>
</feature>
<accession>A0A5N5TFC0</accession>
<feature type="region of interest" description="Disordered" evidence="4">
    <location>
        <begin position="421"/>
        <end position="440"/>
    </location>
</feature>
<feature type="region of interest" description="Disordered" evidence="4">
    <location>
        <begin position="629"/>
        <end position="658"/>
    </location>
</feature>
<feature type="region of interest" description="Disordered" evidence="4">
    <location>
        <begin position="504"/>
        <end position="558"/>
    </location>
</feature>
<comment type="subcellular location">
    <subcellularLocation>
        <location evidence="1">Nucleus</location>
    </subcellularLocation>
</comment>
<dbReference type="InterPro" id="IPR011990">
    <property type="entry name" value="TPR-like_helical_dom_sf"/>
</dbReference>